<name>A0ABU1L2A6_9BURK</name>
<dbReference type="Proteomes" id="UP001185254">
    <property type="component" value="Unassembled WGS sequence"/>
</dbReference>
<evidence type="ECO:0000313" key="2">
    <source>
        <dbReference type="Proteomes" id="UP001185254"/>
    </source>
</evidence>
<keyword evidence="2" id="KW-1185">Reference proteome</keyword>
<dbReference type="EMBL" id="JAVDQN010000003">
    <property type="protein sequence ID" value="MDR6377351.1"/>
    <property type="molecule type" value="Genomic_DNA"/>
</dbReference>
<comment type="caution">
    <text evidence="1">The sequence shown here is derived from an EMBL/GenBank/DDBJ whole genome shotgun (WGS) entry which is preliminary data.</text>
</comment>
<reference evidence="1 2" key="1">
    <citation type="submission" date="2023-07" db="EMBL/GenBank/DDBJ databases">
        <title>Sorghum-associated microbial communities from plants grown in Nebraska, USA.</title>
        <authorList>
            <person name="Schachtman D."/>
        </authorList>
    </citation>
    <scope>NUCLEOTIDE SEQUENCE [LARGE SCALE GENOMIC DNA]</scope>
    <source>
        <strain evidence="1 2">DS1039</strain>
    </source>
</reference>
<gene>
    <name evidence="1" type="ORF">J2776_004051</name>
</gene>
<accession>A0ABU1L2A6</accession>
<protein>
    <submittedName>
        <fullName evidence="1">Uncharacterized protein</fullName>
    </submittedName>
</protein>
<proteinExistence type="predicted"/>
<sequence>MRRGSSLKQTKFWRKVRDVDADNTTRLRTRMRGEPYCLSRLKFAAPSTG</sequence>
<organism evidence="1 2">
    <name type="scientific">Paraburkholderia caledonica</name>
    <dbReference type="NCBI Taxonomy" id="134536"/>
    <lineage>
        <taxon>Bacteria</taxon>
        <taxon>Pseudomonadati</taxon>
        <taxon>Pseudomonadota</taxon>
        <taxon>Betaproteobacteria</taxon>
        <taxon>Burkholderiales</taxon>
        <taxon>Burkholderiaceae</taxon>
        <taxon>Paraburkholderia</taxon>
    </lineage>
</organism>
<evidence type="ECO:0000313" key="1">
    <source>
        <dbReference type="EMBL" id="MDR6377351.1"/>
    </source>
</evidence>